<keyword evidence="1" id="KW-1133">Transmembrane helix</keyword>
<organism evidence="2 3">
    <name type="scientific">Novilysobacter ciconiae</name>
    <dbReference type="NCBI Taxonomy" id="2781022"/>
    <lineage>
        <taxon>Bacteria</taxon>
        <taxon>Pseudomonadati</taxon>
        <taxon>Pseudomonadota</taxon>
        <taxon>Gammaproteobacteria</taxon>
        <taxon>Lysobacterales</taxon>
        <taxon>Lysobacteraceae</taxon>
        <taxon>Novilysobacter</taxon>
    </lineage>
</organism>
<dbReference type="AlphaFoldDB" id="A0A7S6UFA7"/>
<dbReference type="InterPro" id="IPR008620">
    <property type="entry name" value="FixH"/>
</dbReference>
<feature type="transmembrane region" description="Helical" evidence="1">
    <location>
        <begin position="26"/>
        <end position="47"/>
    </location>
</feature>
<keyword evidence="1" id="KW-0472">Membrane</keyword>
<evidence type="ECO:0000313" key="2">
    <source>
        <dbReference type="EMBL" id="QOW19213.1"/>
    </source>
</evidence>
<reference evidence="2 3" key="1">
    <citation type="submission" date="2020-10" db="EMBL/GenBank/DDBJ databases">
        <title>complete genome sequencing of Lysobacter sp. H21R20.</title>
        <authorList>
            <person name="Bae J.-W."/>
            <person name="Lee S.-Y."/>
        </authorList>
    </citation>
    <scope>NUCLEOTIDE SEQUENCE [LARGE SCALE GENOMIC DNA]</scope>
    <source>
        <strain evidence="2 3">H21R20</strain>
    </source>
</reference>
<sequence length="180" mass="19360">MSNSPEKRGAPVDGGDKPESPWRMPIVWLVIALPAVVVIASIGLIFIAGGDGNDVVRDDVQRTAQIQTADLSADAVAGEQKLSAIVRTDLEGGFIEVLPVSGNFDHTAPLRLTLAHPADSARDTVLLLAPGELGWRVDARLDDSHDWKVELGPEDAHWRLKGRLPKGQQATNLRPSLQAE</sequence>
<dbReference type="EMBL" id="CP063656">
    <property type="protein sequence ID" value="QOW19213.1"/>
    <property type="molecule type" value="Genomic_DNA"/>
</dbReference>
<keyword evidence="3" id="KW-1185">Reference proteome</keyword>
<keyword evidence="1" id="KW-0812">Transmembrane</keyword>
<gene>
    <name evidence="2" type="ORF">INQ41_11350</name>
</gene>
<evidence type="ECO:0000256" key="1">
    <source>
        <dbReference type="SAM" id="Phobius"/>
    </source>
</evidence>
<dbReference type="RefSeq" id="WP_193984556.1">
    <property type="nucleotide sequence ID" value="NZ_CP063656.1"/>
</dbReference>
<protein>
    <submittedName>
        <fullName evidence="2">FixH family protein</fullName>
    </submittedName>
</protein>
<accession>A0A7S6UFA7</accession>
<evidence type="ECO:0000313" key="3">
    <source>
        <dbReference type="Proteomes" id="UP000594059"/>
    </source>
</evidence>
<dbReference type="Proteomes" id="UP000594059">
    <property type="component" value="Chromosome"/>
</dbReference>
<dbReference type="KEGG" id="lcic:INQ41_11350"/>
<dbReference type="Pfam" id="PF05751">
    <property type="entry name" value="FixH"/>
    <property type="match status" value="1"/>
</dbReference>
<proteinExistence type="predicted"/>
<name>A0A7S6UFA7_9GAMM</name>